<keyword evidence="3" id="KW-1185">Reference proteome</keyword>
<feature type="compositionally biased region" description="Polar residues" evidence="1">
    <location>
        <begin position="518"/>
        <end position="528"/>
    </location>
</feature>
<comment type="caution">
    <text evidence="2">The sequence shown here is derived from an EMBL/GenBank/DDBJ whole genome shotgun (WGS) entry which is preliminary data.</text>
</comment>
<feature type="region of interest" description="Disordered" evidence="1">
    <location>
        <begin position="510"/>
        <end position="546"/>
    </location>
</feature>
<dbReference type="Proteomes" id="UP001283341">
    <property type="component" value="Unassembled WGS sequence"/>
</dbReference>
<name>A0AAE0IV19_9PEZI</name>
<organism evidence="2 3">
    <name type="scientific">Apodospora peruviana</name>
    <dbReference type="NCBI Taxonomy" id="516989"/>
    <lineage>
        <taxon>Eukaryota</taxon>
        <taxon>Fungi</taxon>
        <taxon>Dikarya</taxon>
        <taxon>Ascomycota</taxon>
        <taxon>Pezizomycotina</taxon>
        <taxon>Sordariomycetes</taxon>
        <taxon>Sordariomycetidae</taxon>
        <taxon>Sordariales</taxon>
        <taxon>Lasiosphaeriaceae</taxon>
        <taxon>Apodospora</taxon>
    </lineage>
</organism>
<feature type="compositionally biased region" description="Polar residues" evidence="1">
    <location>
        <begin position="80"/>
        <end position="91"/>
    </location>
</feature>
<dbReference type="AlphaFoldDB" id="A0AAE0IV19"/>
<sequence length="546" mass="60190">MEAISTQANLPPAPSTDSAMTRQQPTYTTVGSVYNPHATTPLQAPPRRPRTRRFTPTVQSPPGEQTFGFPRALLSALSEADQTPNSPTPSTHKAKPVPQYSPLQQNYDRAISPLTIDEREELVRRRMPVPSIRSGNLPLPSALAITYGDKHGNVNIEEDNDSVSSEDTLPSSVFTTKGLTNLASYPNPMQNAAKKKLARARDPKFAVTRSDTPSSFSYVSSDFGNDRVNATFGTVPTATGTPQPLTAGPPGHRQFRGFESTLKALHVNRDSPPVPSHALAGEAHSQSTFVPFDNASNGNPTGYFSQAAYPTDNVPIPRRSPNPFSDNSMAISTVRPCNDLSDSEECKTKIYDTLPVEIAGKYYPRGLPSSYKGHNVSLDADWQSKYPLPDSGFPRHSRQTSEQQTVKTNQQFYAGTQGLIKDMSQVQRDYDHRCFQKQFGVIGGEREVAKGAGKIKPRFLTLEEVNNMEESAHAEPLLNMAYATLLRYKEAREGNDSVEQGWAPNFAQADPAWIDNTPEGNKSFFSQGKTDRSRRRRAATRPRRGY</sequence>
<gene>
    <name evidence="2" type="ORF">B0H66DRAFT_572896</name>
</gene>
<accession>A0AAE0IV19</accession>
<proteinExistence type="predicted"/>
<feature type="compositionally biased region" description="Polar residues" evidence="1">
    <location>
        <begin position="1"/>
        <end position="32"/>
    </location>
</feature>
<evidence type="ECO:0000313" key="2">
    <source>
        <dbReference type="EMBL" id="KAK3331056.1"/>
    </source>
</evidence>
<feature type="compositionally biased region" description="Basic residues" evidence="1">
    <location>
        <begin position="532"/>
        <end position="546"/>
    </location>
</feature>
<feature type="region of interest" description="Disordered" evidence="1">
    <location>
        <begin position="1"/>
        <end position="108"/>
    </location>
</feature>
<reference evidence="2" key="2">
    <citation type="submission" date="2023-06" db="EMBL/GenBank/DDBJ databases">
        <authorList>
            <consortium name="Lawrence Berkeley National Laboratory"/>
            <person name="Haridas S."/>
            <person name="Hensen N."/>
            <person name="Bonometti L."/>
            <person name="Westerberg I."/>
            <person name="Brannstrom I.O."/>
            <person name="Guillou S."/>
            <person name="Cros-Aarteil S."/>
            <person name="Calhoun S."/>
            <person name="Kuo A."/>
            <person name="Mondo S."/>
            <person name="Pangilinan J."/>
            <person name="Riley R."/>
            <person name="Labutti K."/>
            <person name="Andreopoulos B."/>
            <person name="Lipzen A."/>
            <person name="Chen C."/>
            <person name="Yanf M."/>
            <person name="Daum C."/>
            <person name="Ng V."/>
            <person name="Clum A."/>
            <person name="Steindorff A."/>
            <person name="Ohm R."/>
            <person name="Martin F."/>
            <person name="Silar P."/>
            <person name="Natvig D."/>
            <person name="Lalanne C."/>
            <person name="Gautier V."/>
            <person name="Ament-Velasquez S.L."/>
            <person name="Kruys A."/>
            <person name="Hutchinson M.I."/>
            <person name="Powell A.J."/>
            <person name="Barry K."/>
            <person name="Miller A.N."/>
            <person name="Grigoriev I.V."/>
            <person name="Debuchy R."/>
            <person name="Gladieux P."/>
            <person name="Thoren M.H."/>
            <person name="Johannesson H."/>
        </authorList>
    </citation>
    <scope>NUCLEOTIDE SEQUENCE</scope>
    <source>
        <strain evidence="2">CBS 118394</strain>
    </source>
</reference>
<protein>
    <submittedName>
        <fullName evidence="2">Uncharacterized protein</fullName>
    </submittedName>
</protein>
<dbReference type="EMBL" id="JAUEDM010000001">
    <property type="protein sequence ID" value="KAK3331056.1"/>
    <property type="molecule type" value="Genomic_DNA"/>
</dbReference>
<reference evidence="2" key="1">
    <citation type="journal article" date="2023" name="Mol. Phylogenet. Evol.">
        <title>Genome-scale phylogeny and comparative genomics of the fungal order Sordariales.</title>
        <authorList>
            <person name="Hensen N."/>
            <person name="Bonometti L."/>
            <person name="Westerberg I."/>
            <person name="Brannstrom I.O."/>
            <person name="Guillou S."/>
            <person name="Cros-Aarteil S."/>
            <person name="Calhoun S."/>
            <person name="Haridas S."/>
            <person name="Kuo A."/>
            <person name="Mondo S."/>
            <person name="Pangilinan J."/>
            <person name="Riley R."/>
            <person name="LaButti K."/>
            <person name="Andreopoulos B."/>
            <person name="Lipzen A."/>
            <person name="Chen C."/>
            <person name="Yan M."/>
            <person name="Daum C."/>
            <person name="Ng V."/>
            <person name="Clum A."/>
            <person name="Steindorff A."/>
            <person name="Ohm R.A."/>
            <person name="Martin F."/>
            <person name="Silar P."/>
            <person name="Natvig D.O."/>
            <person name="Lalanne C."/>
            <person name="Gautier V."/>
            <person name="Ament-Velasquez S.L."/>
            <person name="Kruys A."/>
            <person name="Hutchinson M.I."/>
            <person name="Powell A.J."/>
            <person name="Barry K."/>
            <person name="Miller A.N."/>
            <person name="Grigoriev I.V."/>
            <person name="Debuchy R."/>
            <person name="Gladieux P."/>
            <person name="Hiltunen Thoren M."/>
            <person name="Johannesson H."/>
        </authorList>
    </citation>
    <scope>NUCLEOTIDE SEQUENCE</scope>
    <source>
        <strain evidence="2">CBS 118394</strain>
    </source>
</reference>
<evidence type="ECO:0000313" key="3">
    <source>
        <dbReference type="Proteomes" id="UP001283341"/>
    </source>
</evidence>
<evidence type="ECO:0000256" key="1">
    <source>
        <dbReference type="SAM" id="MobiDB-lite"/>
    </source>
</evidence>